<dbReference type="InterPro" id="IPR012454">
    <property type="entry name" value="DUF1659"/>
</dbReference>
<protein>
    <recommendedName>
        <fullName evidence="1">DUF1659 domain-containing protein</fullName>
    </recommendedName>
</protein>
<sequence length="63" mass="6920">MEKTSIRVYFTGERNGAKRNFSKTVNFINPRANNDALGAFKGAFSALLGKEISRAVKITVAEL</sequence>
<organism evidence="2 3">
    <name type="scientific">Fenollaria massiliensis</name>
    <dbReference type="NCBI Taxonomy" id="938288"/>
    <lineage>
        <taxon>Bacteria</taxon>
        <taxon>Bacillati</taxon>
        <taxon>Bacillota</taxon>
        <taxon>Clostridia</taxon>
        <taxon>Eubacteriales</taxon>
        <taxon>Fenollaria</taxon>
    </lineage>
</organism>
<keyword evidence="3" id="KW-1185">Reference proteome</keyword>
<name>A0A9E7DJM2_9FIRM</name>
<evidence type="ECO:0000259" key="1">
    <source>
        <dbReference type="Pfam" id="PF07872"/>
    </source>
</evidence>
<evidence type="ECO:0000313" key="3">
    <source>
        <dbReference type="Proteomes" id="UP000831151"/>
    </source>
</evidence>
<proteinExistence type="predicted"/>
<evidence type="ECO:0000313" key="2">
    <source>
        <dbReference type="EMBL" id="UQK59071.1"/>
    </source>
</evidence>
<feature type="domain" description="DUF1659" evidence="1">
    <location>
        <begin position="2"/>
        <end position="63"/>
    </location>
</feature>
<dbReference type="Pfam" id="PF07872">
    <property type="entry name" value="DUF1659"/>
    <property type="match status" value="1"/>
</dbReference>
<reference evidence="2" key="1">
    <citation type="submission" date="2022-04" db="EMBL/GenBank/DDBJ databases">
        <title>Complete genome sequences of Ezakiella coagulans and Fenollaria massiliensis.</title>
        <authorList>
            <person name="France M.T."/>
            <person name="Clifford J."/>
            <person name="Narina S."/>
            <person name="Rutt L."/>
            <person name="Ravel J."/>
        </authorList>
    </citation>
    <scope>NUCLEOTIDE SEQUENCE</scope>
    <source>
        <strain evidence="2">C0061C2</strain>
    </source>
</reference>
<dbReference type="EMBL" id="CP096649">
    <property type="protein sequence ID" value="UQK59071.1"/>
    <property type="molecule type" value="Genomic_DNA"/>
</dbReference>
<dbReference type="KEGG" id="fms:M1R53_07465"/>
<dbReference type="RefSeq" id="WP_249242592.1">
    <property type="nucleotide sequence ID" value="NZ_CP096649.1"/>
</dbReference>
<dbReference type="AlphaFoldDB" id="A0A9E7DJM2"/>
<accession>A0A9E7DJM2</accession>
<gene>
    <name evidence="2" type="ORF">M1R53_07465</name>
</gene>
<dbReference type="Proteomes" id="UP000831151">
    <property type="component" value="Chromosome"/>
</dbReference>